<evidence type="ECO:0008006" key="4">
    <source>
        <dbReference type="Google" id="ProtNLM"/>
    </source>
</evidence>
<dbReference type="Proteomes" id="UP001642484">
    <property type="component" value="Unassembled WGS sequence"/>
</dbReference>
<proteinExistence type="predicted"/>
<evidence type="ECO:0000256" key="1">
    <source>
        <dbReference type="SAM" id="MobiDB-lite"/>
    </source>
</evidence>
<sequence>MSPRACSRRPGDRRPHLSAFAGPTHWARHHARGLQTLALEERAGAPPHTLSRYLPVGLYTLPLHSTAEELQKDSRAYFVLAEHAAWKIMPRYCDALRLLQQRLQKVRDRLPDGLKDRREAREEISFGGEIGRGLQGLDRDVAMDAPSEDFPACVQGSSAPRVLTTRTATTICGGGSNLTFRPARRRSLQMQDQRHPGSGLLQLQEQSKMPPTSHPRHLGKCLVVLH</sequence>
<dbReference type="EMBL" id="CAXAMN010026472">
    <property type="protein sequence ID" value="CAK9103292.1"/>
    <property type="molecule type" value="Genomic_DNA"/>
</dbReference>
<reference evidence="2 3" key="1">
    <citation type="submission" date="2024-02" db="EMBL/GenBank/DDBJ databases">
        <authorList>
            <person name="Chen Y."/>
            <person name="Shah S."/>
            <person name="Dougan E. K."/>
            <person name="Thang M."/>
            <person name="Chan C."/>
        </authorList>
    </citation>
    <scope>NUCLEOTIDE SEQUENCE [LARGE SCALE GENOMIC DNA]</scope>
</reference>
<evidence type="ECO:0000313" key="3">
    <source>
        <dbReference type="Proteomes" id="UP001642484"/>
    </source>
</evidence>
<comment type="caution">
    <text evidence="2">The sequence shown here is derived from an EMBL/GenBank/DDBJ whole genome shotgun (WGS) entry which is preliminary data.</text>
</comment>
<accession>A0ABP0RRT0</accession>
<feature type="region of interest" description="Disordered" evidence="1">
    <location>
        <begin position="186"/>
        <end position="218"/>
    </location>
</feature>
<organism evidence="2 3">
    <name type="scientific">Durusdinium trenchii</name>
    <dbReference type="NCBI Taxonomy" id="1381693"/>
    <lineage>
        <taxon>Eukaryota</taxon>
        <taxon>Sar</taxon>
        <taxon>Alveolata</taxon>
        <taxon>Dinophyceae</taxon>
        <taxon>Suessiales</taxon>
        <taxon>Symbiodiniaceae</taxon>
        <taxon>Durusdinium</taxon>
    </lineage>
</organism>
<gene>
    <name evidence="2" type="ORF">CCMP2556_LOCUS48512</name>
</gene>
<feature type="compositionally biased region" description="Polar residues" evidence="1">
    <location>
        <begin position="201"/>
        <end position="210"/>
    </location>
</feature>
<keyword evidence="3" id="KW-1185">Reference proteome</keyword>
<evidence type="ECO:0000313" key="2">
    <source>
        <dbReference type="EMBL" id="CAK9103292.1"/>
    </source>
</evidence>
<protein>
    <recommendedName>
        <fullName evidence="4">KIF-binding protein</fullName>
    </recommendedName>
</protein>
<name>A0ABP0RRT0_9DINO</name>